<organism evidence="2 3">
    <name type="scientific">Anopheles albimanus</name>
    <name type="common">New world malaria mosquito</name>
    <dbReference type="NCBI Taxonomy" id="7167"/>
    <lineage>
        <taxon>Eukaryota</taxon>
        <taxon>Metazoa</taxon>
        <taxon>Ecdysozoa</taxon>
        <taxon>Arthropoda</taxon>
        <taxon>Hexapoda</taxon>
        <taxon>Insecta</taxon>
        <taxon>Pterygota</taxon>
        <taxon>Neoptera</taxon>
        <taxon>Endopterygota</taxon>
        <taxon>Diptera</taxon>
        <taxon>Nematocera</taxon>
        <taxon>Culicoidea</taxon>
        <taxon>Culicidae</taxon>
        <taxon>Anophelinae</taxon>
        <taxon>Anopheles</taxon>
    </lineage>
</organism>
<feature type="region of interest" description="Disordered" evidence="1">
    <location>
        <begin position="1"/>
        <end position="56"/>
    </location>
</feature>
<keyword evidence="3" id="KW-1185">Reference proteome</keyword>
<evidence type="ECO:0000313" key="3">
    <source>
        <dbReference type="Proteomes" id="UP000069272"/>
    </source>
</evidence>
<reference evidence="2" key="2">
    <citation type="submission" date="2022-08" db="UniProtKB">
        <authorList>
            <consortium name="EnsemblMetazoa"/>
        </authorList>
    </citation>
    <scope>IDENTIFICATION</scope>
    <source>
        <strain evidence="2">STECLA/ALBI9_A</strain>
    </source>
</reference>
<reference evidence="2 3" key="1">
    <citation type="journal article" date="2017" name="G3 (Bethesda)">
        <title>The Physical Genome Mapping of Anopheles albimanus Corrected Scaffold Misassemblies and Identified Interarm Rearrangements in Genus Anopheles.</title>
        <authorList>
            <person name="Artemov G.N."/>
            <person name="Peery A.N."/>
            <person name="Jiang X."/>
            <person name="Tu Z."/>
            <person name="Stegniy V.N."/>
            <person name="Sharakhova M.V."/>
            <person name="Sharakhov I.V."/>
        </authorList>
    </citation>
    <scope>NUCLEOTIDE SEQUENCE [LARGE SCALE GENOMIC DNA]</scope>
    <source>
        <strain evidence="2 3">ALBI9_A</strain>
    </source>
</reference>
<feature type="compositionally biased region" description="Low complexity" evidence="1">
    <location>
        <begin position="138"/>
        <end position="154"/>
    </location>
</feature>
<proteinExistence type="predicted"/>
<accession>A0A182F214</accession>
<dbReference type="VEuPathDB" id="VectorBase:AALB20_035831"/>
<feature type="compositionally biased region" description="Basic and acidic residues" evidence="1">
    <location>
        <begin position="108"/>
        <end position="118"/>
    </location>
</feature>
<evidence type="ECO:0000313" key="2">
    <source>
        <dbReference type="EnsemblMetazoa" id="AALB000495-PA"/>
    </source>
</evidence>
<evidence type="ECO:0000256" key="1">
    <source>
        <dbReference type="SAM" id="MobiDB-lite"/>
    </source>
</evidence>
<name>A0A182F214_ANOAL</name>
<feature type="region of interest" description="Disordered" evidence="1">
    <location>
        <begin position="183"/>
        <end position="208"/>
    </location>
</feature>
<dbReference type="VEuPathDB" id="VectorBase:AALB000495"/>
<dbReference type="AlphaFoldDB" id="A0A182F214"/>
<feature type="region of interest" description="Disordered" evidence="1">
    <location>
        <begin position="87"/>
        <end position="155"/>
    </location>
</feature>
<dbReference type="EnsemblMetazoa" id="AALB000495-RA">
    <property type="protein sequence ID" value="AALB000495-PA"/>
    <property type="gene ID" value="AALB000495"/>
</dbReference>
<dbReference type="Proteomes" id="UP000069272">
    <property type="component" value="Chromosome 2L"/>
</dbReference>
<sequence length="240" mass="24550">MMSPESNGEPEPVAAALFRGHTPHADPRSCSPVTPGKRMRFTDGGDEASATNSSTSPLVAEALNYSAAELLKAFGYGVVGSVAGAKRSISRQGGGAGASASEDEMLGEDQRRPHRSCDPESGVGVTGSADTRQAGDRSASSSSNSSSSSSSSGSTCPTVIYGTDNGVKCDTLNNNNSLASENHNIDGANGGGGADGDASCDNNNSIKEMDDGKFSEFSKFLADSEKDESMATILELLHVK</sequence>
<protein>
    <submittedName>
        <fullName evidence="2">Uncharacterized protein</fullName>
    </submittedName>
</protein>